<evidence type="ECO:0000256" key="5">
    <source>
        <dbReference type="ARBA" id="ARBA00022781"/>
    </source>
</evidence>
<dbReference type="SUPFAM" id="SSF81573">
    <property type="entry name" value="F1F0 ATP synthase subunit B, membrane domain"/>
    <property type="match status" value="1"/>
</dbReference>
<dbReference type="InterPro" id="IPR002146">
    <property type="entry name" value="ATP_synth_b/b'su_bac/chlpt"/>
</dbReference>
<evidence type="ECO:0000256" key="1">
    <source>
        <dbReference type="ARBA" id="ARBA00005513"/>
    </source>
</evidence>
<evidence type="ECO:0000256" key="6">
    <source>
        <dbReference type="ARBA" id="ARBA00022989"/>
    </source>
</evidence>
<evidence type="ECO:0000256" key="3">
    <source>
        <dbReference type="ARBA" id="ARBA00022547"/>
    </source>
</evidence>
<dbReference type="EMBL" id="PEXW01000002">
    <property type="protein sequence ID" value="PIS41044.1"/>
    <property type="molecule type" value="Genomic_DNA"/>
</dbReference>
<proteinExistence type="inferred from homology"/>
<keyword evidence="8 12" id="KW-0472">Membrane</keyword>
<keyword evidence="5 12" id="KW-0375">Hydrogen ion transport</keyword>
<evidence type="ECO:0000256" key="13">
    <source>
        <dbReference type="RuleBase" id="RU003848"/>
    </source>
</evidence>
<comment type="caution">
    <text evidence="15">The sequence shown here is derived from an EMBL/GenBank/DDBJ whole genome shotgun (WGS) entry which is preliminary data.</text>
</comment>
<dbReference type="AlphaFoldDB" id="A0A2H0YRB4"/>
<keyword evidence="9 12" id="KW-0066">ATP synthesis</keyword>
<evidence type="ECO:0000313" key="16">
    <source>
        <dbReference type="Proteomes" id="UP000236845"/>
    </source>
</evidence>
<keyword evidence="14" id="KW-0175">Coiled coil</keyword>
<dbReference type="GO" id="GO:0005886">
    <property type="term" value="C:plasma membrane"/>
    <property type="evidence" value="ECO:0007669"/>
    <property type="project" value="UniProtKB-SubCell"/>
</dbReference>
<dbReference type="GO" id="GO:0046933">
    <property type="term" value="F:proton-transporting ATP synthase activity, rotational mechanism"/>
    <property type="evidence" value="ECO:0007669"/>
    <property type="project" value="UniProtKB-UniRule"/>
</dbReference>
<keyword evidence="2 12" id="KW-0813">Transport</keyword>
<evidence type="ECO:0000313" key="15">
    <source>
        <dbReference type="EMBL" id="PIS41044.1"/>
    </source>
</evidence>
<dbReference type="Pfam" id="PF00430">
    <property type="entry name" value="ATP-synt_B"/>
    <property type="match status" value="1"/>
</dbReference>
<dbReference type="PANTHER" id="PTHR33445">
    <property type="entry name" value="ATP SYNTHASE SUBUNIT B', CHLOROPLASTIC"/>
    <property type="match status" value="1"/>
</dbReference>
<dbReference type="PANTHER" id="PTHR33445:SF2">
    <property type="entry name" value="ATP SYNTHASE SUBUNIT B', CHLOROPLASTIC"/>
    <property type="match status" value="1"/>
</dbReference>
<organism evidence="15 16">
    <name type="scientific">Candidatus Kerfeldbacteria bacterium CG08_land_8_20_14_0_20_43_14</name>
    <dbReference type="NCBI Taxonomy" id="2014246"/>
    <lineage>
        <taxon>Bacteria</taxon>
        <taxon>Candidatus Kerfeldiibacteriota</taxon>
    </lineage>
</organism>
<evidence type="ECO:0000256" key="12">
    <source>
        <dbReference type="HAMAP-Rule" id="MF_01398"/>
    </source>
</evidence>
<feature type="coiled-coil region" evidence="14">
    <location>
        <begin position="38"/>
        <end position="97"/>
    </location>
</feature>
<evidence type="ECO:0000256" key="7">
    <source>
        <dbReference type="ARBA" id="ARBA00023065"/>
    </source>
</evidence>
<evidence type="ECO:0000256" key="8">
    <source>
        <dbReference type="ARBA" id="ARBA00023136"/>
    </source>
</evidence>
<feature type="transmembrane region" description="Helical" evidence="12">
    <location>
        <begin position="12"/>
        <end position="34"/>
    </location>
</feature>
<keyword evidence="7 12" id="KW-0406">Ion transport</keyword>
<dbReference type="HAMAP" id="MF_01398">
    <property type="entry name" value="ATP_synth_b_bprime"/>
    <property type="match status" value="1"/>
</dbReference>
<gene>
    <name evidence="12 15" type="primary">atpF</name>
    <name evidence="15" type="ORF">COT26_00050</name>
</gene>
<dbReference type="GO" id="GO:0045259">
    <property type="term" value="C:proton-transporting ATP synthase complex"/>
    <property type="evidence" value="ECO:0007669"/>
    <property type="project" value="UniProtKB-KW"/>
</dbReference>
<dbReference type="NCBIfam" id="TIGR01144">
    <property type="entry name" value="ATP_synt_b"/>
    <property type="match status" value="1"/>
</dbReference>
<name>A0A2H0YRB4_9BACT</name>
<evidence type="ECO:0000256" key="4">
    <source>
        <dbReference type="ARBA" id="ARBA00022692"/>
    </source>
</evidence>
<reference evidence="16" key="1">
    <citation type="submission" date="2017-09" db="EMBL/GenBank/DDBJ databases">
        <title>Depth-based differentiation of microbial function through sediment-hosted aquifers and enrichment of novel symbionts in the deep terrestrial subsurface.</title>
        <authorList>
            <person name="Probst A.J."/>
            <person name="Ladd B."/>
            <person name="Jarett J.K."/>
            <person name="Geller-Mcgrath D.E."/>
            <person name="Sieber C.M.K."/>
            <person name="Emerson J.B."/>
            <person name="Anantharaman K."/>
            <person name="Thomas B.C."/>
            <person name="Malmstrom R."/>
            <person name="Stieglmeier M."/>
            <person name="Klingl A."/>
            <person name="Woyke T."/>
            <person name="Ryan C.M."/>
            <person name="Banfield J.F."/>
        </authorList>
    </citation>
    <scope>NUCLEOTIDE SEQUENCE [LARGE SCALE GENOMIC DNA]</scope>
</reference>
<sequence length="167" mass="18751">MEELIKKFGIEPALLIAQVINFGIVLFVLWKFAYKPVLKVLRERQAKVKKSLEDAKAVELKLQEAEKLKQEKIMEARGEAEKIIEDAAKESDRLKQQRLEEVQTEIDGMKVHAQAEIIAQKAQALNQAKSEIVNLVIGATGKVVGKIGLEKIDKALVEEAVEETKHV</sequence>
<dbReference type="GO" id="GO:0012505">
    <property type="term" value="C:endomembrane system"/>
    <property type="evidence" value="ECO:0007669"/>
    <property type="project" value="UniProtKB-SubCell"/>
</dbReference>
<comment type="function">
    <text evidence="10 12">F(1)F(0) ATP synthase produces ATP from ADP in the presence of a proton or sodium gradient. F-type ATPases consist of two structural domains, F(1) containing the extramembraneous catalytic core and F(0) containing the membrane proton channel, linked together by a central stalk and a peripheral stalk. During catalysis, ATP synthesis in the catalytic domain of F(1) is coupled via a rotary mechanism of the central stalk subunits to proton translocation.</text>
</comment>
<keyword evidence="6 12" id="KW-1133">Transmembrane helix</keyword>
<evidence type="ECO:0000256" key="14">
    <source>
        <dbReference type="SAM" id="Coils"/>
    </source>
</evidence>
<dbReference type="GO" id="GO:0046961">
    <property type="term" value="F:proton-transporting ATPase activity, rotational mechanism"/>
    <property type="evidence" value="ECO:0007669"/>
    <property type="project" value="TreeGrafter"/>
</dbReference>
<dbReference type="CDD" id="cd06503">
    <property type="entry name" value="ATP-synt_Fo_b"/>
    <property type="match status" value="1"/>
</dbReference>
<dbReference type="InterPro" id="IPR005864">
    <property type="entry name" value="ATP_synth_F0_bsu_bac"/>
</dbReference>
<evidence type="ECO:0000256" key="10">
    <source>
        <dbReference type="ARBA" id="ARBA00025198"/>
    </source>
</evidence>
<evidence type="ECO:0000256" key="11">
    <source>
        <dbReference type="ARBA" id="ARBA00037847"/>
    </source>
</evidence>
<comment type="subcellular location">
    <subcellularLocation>
        <location evidence="12">Cell membrane</location>
        <topology evidence="12">Single-pass membrane protein</topology>
    </subcellularLocation>
    <subcellularLocation>
        <location evidence="11">Endomembrane system</location>
        <topology evidence="11">Single-pass membrane protein</topology>
    </subcellularLocation>
</comment>
<keyword evidence="12" id="KW-1003">Cell membrane</keyword>
<dbReference type="Gene3D" id="6.10.250.1580">
    <property type="match status" value="1"/>
</dbReference>
<keyword evidence="3 12" id="KW-0138">CF(0)</keyword>
<protein>
    <recommendedName>
        <fullName evidence="12">ATP synthase subunit b</fullName>
    </recommendedName>
    <alternativeName>
        <fullName evidence="12">ATP synthase F(0) sector subunit b</fullName>
    </alternativeName>
    <alternativeName>
        <fullName evidence="12">ATPase subunit I</fullName>
    </alternativeName>
    <alternativeName>
        <fullName evidence="12">F-type ATPase subunit b</fullName>
        <shortName evidence="12">F-ATPase subunit b</shortName>
    </alternativeName>
</protein>
<evidence type="ECO:0000256" key="2">
    <source>
        <dbReference type="ARBA" id="ARBA00022448"/>
    </source>
</evidence>
<dbReference type="InterPro" id="IPR050059">
    <property type="entry name" value="ATP_synthase_B_chain"/>
</dbReference>
<accession>A0A2H0YRB4</accession>
<keyword evidence="4 12" id="KW-0812">Transmembrane</keyword>
<dbReference type="Proteomes" id="UP000236845">
    <property type="component" value="Unassembled WGS sequence"/>
</dbReference>
<dbReference type="InterPro" id="IPR028987">
    <property type="entry name" value="ATP_synth_B-like_membr_sf"/>
</dbReference>
<evidence type="ECO:0000256" key="9">
    <source>
        <dbReference type="ARBA" id="ARBA00023310"/>
    </source>
</evidence>
<comment type="similarity">
    <text evidence="1 12 13">Belongs to the ATPase B chain family.</text>
</comment>
<comment type="subunit">
    <text evidence="12">F-type ATPases have 2 components, F(1) - the catalytic core - and F(0) - the membrane proton channel. F(1) has five subunits: alpha(3), beta(3), gamma(1), delta(1), epsilon(1). F(0) has three main subunits: a(1), b(2) and c(10-14). The alpha and beta chains form an alternating ring which encloses part of the gamma chain. F(1) is attached to F(0) by a central stalk formed by the gamma and epsilon chains, while a peripheral stalk is formed by the delta and b chains.</text>
</comment>
<comment type="function">
    <text evidence="12">Component of the F(0) channel, it forms part of the peripheral stalk, linking F(1) to F(0).</text>
</comment>